<reference evidence="2 3" key="1">
    <citation type="journal article" date="2015" name="Microbes Environ.">
        <title>Distribution and evolution of nitrogen fixation genes in the phylum bacteroidetes.</title>
        <authorList>
            <person name="Inoue J."/>
            <person name="Oshima K."/>
            <person name="Suda W."/>
            <person name="Sakamoto M."/>
            <person name="Iino T."/>
            <person name="Noda S."/>
            <person name="Hongoh Y."/>
            <person name="Hattori M."/>
            <person name="Ohkuma M."/>
        </authorList>
    </citation>
    <scope>NUCLEOTIDE SEQUENCE [LARGE SCALE GENOMIC DNA]</scope>
    <source>
        <strain evidence="2">JCM 15548</strain>
    </source>
</reference>
<dbReference type="InterPro" id="IPR037997">
    <property type="entry name" value="Dgk1-like"/>
</dbReference>
<accession>A0A0E9LTN1</accession>
<keyword evidence="3" id="KW-1185">Reference proteome</keyword>
<dbReference type="PANTHER" id="PTHR31303:SF1">
    <property type="entry name" value="CTP-DEPENDENT DIACYLGLYCEROL KINASE 1"/>
    <property type="match status" value="1"/>
</dbReference>
<keyword evidence="1" id="KW-1133">Transmembrane helix</keyword>
<feature type="transmembrane region" description="Helical" evidence="1">
    <location>
        <begin position="6"/>
        <end position="26"/>
    </location>
</feature>
<dbReference type="EMBL" id="BAZW01000003">
    <property type="protein sequence ID" value="GAO28619.1"/>
    <property type="molecule type" value="Genomic_DNA"/>
</dbReference>
<dbReference type="OrthoDB" id="1117602at2"/>
<evidence type="ECO:0000313" key="3">
    <source>
        <dbReference type="Proteomes" id="UP000032900"/>
    </source>
</evidence>
<dbReference type="STRING" id="1236989.JCM15548_1736"/>
<keyword evidence="1" id="KW-0812">Transmembrane</keyword>
<dbReference type="PANTHER" id="PTHR31303">
    <property type="entry name" value="CTP-DEPENDENT DIACYLGLYCEROL KINASE 1"/>
    <property type="match status" value="1"/>
</dbReference>
<sequence length="224" mass="25594">MDNILLLAFFYLIGISLLLLFNEMNYRRLNLKGEVTRKFAHLTATLATVPFPYIFDSPWYVLALAVLFFLALLITQHSKYLKSIHDIQRKSIGSYLLPLGIFLSFYLSWHFEHKFLHILAMLILAISDPAAALLGLNVEKFNGQIKLIGHRFDKTWLGSAAFFSSSLIISLIALYFNRELFDIKTFYVALSVALVSTLAELFSWRGSDNLTIPLSVILVLLWLL</sequence>
<feature type="transmembrane region" description="Helical" evidence="1">
    <location>
        <begin position="156"/>
        <end position="177"/>
    </location>
</feature>
<evidence type="ECO:0000313" key="2">
    <source>
        <dbReference type="EMBL" id="GAO28619.1"/>
    </source>
</evidence>
<comment type="caution">
    <text evidence="2">The sequence shown here is derived from an EMBL/GenBank/DDBJ whole genome shotgun (WGS) entry which is preliminary data.</text>
</comment>
<gene>
    <name evidence="2" type="ORF">JCM15548_1736</name>
</gene>
<keyword evidence="1" id="KW-0472">Membrane</keyword>
<feature type="transmembrane region" description="Helical" evidence="1">
    <location>
        <begin position="183"/>
        <end position="202"/>
    </location>
</feature>
<proteinExistence type="predicted"/>
<feature type="transmembrane region" description="Helical" evidence="1">
    <location>
        <begin position="61"/>
        <end position="80"/>
    </location>
</feature>
<feature type="transmembrane region" description="Helical" evidence="1">
    <location>
        <begin position="115"/>
        <end position="136"/>
    </location>
</feature>
<evidence type="ECO:0008006" key="4">
    <source>
        <dbReference type="Google" id="ProtNLM"/>
    </source>
</evidence>
<name>A0A0E9LTN1_9BACT</name>
<feature type="transmembrane region" description="Helical" evidence="1">
    <location>
        <begin position="92"/>
        <end position="109"/>
    </location>
</feature>
<protein>
    <recommendedName>
        <fullName evidence="4">Phytol kinase</fullName>
    </recommendedName>
</protein>
<organism evidence="2 3">
    <name type="scientific">Geofilum rubicundum JCM 15548</name>
    <dbReference type="NCBI Taxonomy" id="1236989"/>
    <lineage>
        <taxon>Bacteria</taxon>
        <taxon>Pseudomonadati</taxon>
        <taxon>Bacteroidota</taxon>
        <taxon>Bacteroidia</taxon>
        <taxon>Marinilabiliales</taxon>
        <taxon>Marinilabiliaceae</taxon>
        <taxon>Geofilum</taxon>
    </lineage>
</organism>
<feature type="transmembrane region" description="Helical" evidence="1">
    <location>
        <begin position="38"/>
        <end position="55"/>
    </location>
</feature>
<dbReference type="GO" id="GO:0004143">
    <property type="term" value="F:ATP-dependent diacylglycerol kinase activity"/>
    <property type="evidence" value="ECO:0007669"/>
    <property type="project" value="InterPro"/>
</dbReference>
<dbReference type="Proteomes" id="UP000032900">
    <property type="component" value="Unassembled WGS sequence"/>
</dbReference>
<dbReference type="AlphaFoldDB" id="A0A0E9LTN1"/>
<evidence type="ECO:0000256" key="1">
    <source>
        <dbReference type="SAM" id="Phobius"/>
    </source>
</evidence>
<dbReference type="RefSeq" id="WP_062122399.1">
    <property type="nucleotide sequence ID" value="NZ_BAZW01000003.1"/>
</dbReference>